<organism evidence="1 2">
    <name type="scientific">Hypsizygus marmoreus</name>
    <name type="common">White beech mushroom</name>
    <name type="synonym">Agaricus marmoreus</name>
    <dbReference type="NCBI Taxonomy" id="39966"/>
    <lineage>
        <taxon>Eukaryota</taxon>
        <taxon>Fungi</taxon>
        <taxon>Dikarya</taxon>
        <taxon>Basidiomycota</taxon>
        <taxon>Agaricomycotina</taxon>
        <taxon>Agaricomycetes</taxon>
        <taxon>Agaricomycetidae</taxon>
        <taxon>Agaricales</taxon>
        <taxon>Tricholomatineae</taxon>
        <taxon>Lyophyllaceae</taxon>
        <taxon>Hypsizygus</taxon>
    </lineage>
</organism>
<dbReference type="Proteomes" id="UP000076154">
    <property type="component" value="Unassembled WGS sequence"/>
</dbReference>
<proteinExistence type="predicted"/>
<evidence type="ECO:0000313" key="2">
    <source>
        <dbReference type="Proteomes" id="UP000076154"/>
    </source>
</evidence>
<evidence type="ECO:0000313" key="1">
    <source>
        <dbReference type="EMBL" id="RDB26544.1"/>
    </source>
</evidence>
<sequence>MGNANGRCATCGTYSIWIHKSTPPPPEHDPASLGCVGGSRREQVRWEAEADPWAFGEWNYNSPSTFLLVLVTMRYSLSQFHAQTHDSPWASTV</sequence>
<reference evidence="1" key="1">
    <citation type="submission" date="2018-04" db="EMBL/GenBank/DDBJ databases">
        <title>Whole genome sequencing of Hypsizygus marmoreus.</title>
        <authorList>
            <person name="Choi I.-G."/>
            <person name="Min B."/>
            <person name="Kim J.-G."/>
            <person name="Kim S."/>
            <person name="Oh Y.-L."/>
            <person name="Kong W.-S."/>
            <person name="Park H."/>
            <person name="Jeong J."/>
            <person name="Song E.-S."/>
        </authorList>
    </citation>
    <scope>NUCLEOTIDE SEQUENCE [LARGE SCALE GENOMIC DNA]</scope>
    <source>
        <strain evidence="1">51987-8</strain>
    </source>
</reference>
<comment type="caution">
    <text evidence="1">The sequence shown here is derived from an EMBL/GenBank/DDBJ whole genome shotgun (WGS) entry which is preliminary data.</text>
</comment>
<name>A0A369K450_HYPMA</name>
<accession>A0A369K450</accession>
<dbReference type="EMBL" id="LUEZ02000029">
    <property type="protein sequence ID" value="RDB26544.1"/>
    <property type="molecule type" value="Genomic_DNA"/>
</dbReference>
<dbReference type="AlphaFoldDB" id="A0A369K450"/>
<gene>
    <name evidence="1" type="ORF">Hypma_005631</name>
</gene>
<protein>
    <submittedName>
        <fullName evidence="1">Uncharacterized protein</fullName>
    </submittedName>
</protein>
<keyword evidence="2" id="KW-1185">Reference proteome</keyword>
<dbReference type="InParanoid" id="A0A369K450"/>